<organism evidence="2 3">
    <name type="scientific">Rotaria sordida</name>
    <dbReference type="NCBI Taxonomy" id="392033"/>
    <lineage>
        <taxon>Eukaryota</taxon>
        <taxon>Metazoa</taxon>
        <taxon>Spiralia</taxon>
        <taxon>Gnathifera</taxon>
        <taxon>Rotifera</taxon>
        <taxon>Eurotatoria</taxon>
        <taxon>Bdelloidea</taxon>
        <taxon>Philodinida</taxon>
        <taxon>Philodinidae</taxon>
        <taxon>Rotaria</taxon>
    </lineage>
</organism>
<evidence type="ECO:0000256" key="1">
    <source>
        <dbReference type="SAM" id="SignalP"/>
    </source>
</evidence>
<gene>
    <name evidence="2" type="ORF">RFH988_LOCUS37942</name>
</gene>
<evidence type="ECO:0000313" key="2">
    <source>
        <dbReference type="EMBL" id="CAF1479984.1"/>
    </source>
</evidence>
<feature type="signal peptide" evidence="1">
    <location>
        <begin position="1"/>
        <end position="19"/>
    </location>
</feature>
<keyword evidence="1" id="KW-0732">Signal</keyword>
<accession>A0A815RPC8</accession>
<protein>
    <submittedName>
        <fullName evidence="2">Uncharacterized protein</fullName>
    </submittedName>
</protein>
<sequence>MNQVKIKLSFVACFVFLAADMDHNGPQNWSWRFQWSQLTSDIRTRLKTFTQMYGRDLKYGKSIPPEDMIMEDSKCFIP</sequence>
<reference evidence="2" key="1">
    <citation type="submission" date="2021-02" db="EMBL/GenBank/DDBJ databases">
        <authorList>
            <person name="Nowell W R."/>
        </authorList>
    </citation>
    <scope>NUCLEOTIDE SEQUENCE</scope>
</reference>
<dbReference type="AlphaFoldDB" id="A0A815RPC8"/>
<name>A0A815RPC8_9BILA</name>
<comment type="caution">
    <text evidence="2">The sequence shown here is derived from an EMBL/GenBank/DDBJ whole genome shotgun (WGS) entry which is preliminary data.</text>
</comment>
<dbReference type="EMBL" id="CAJNOO010008254">
    <property type="protein sequence ID" value="CAF1479984.1"/>
    <property type="molecule type" value="Genomic_DNA"/>
</dbReference>
<dbReference type="Proteomes" id="UP000663882">
    <property type="component" value="Unassembled WGS sequence"/>
</dbReference>
<evidence type="ECO:0000313" key="3">
    <source>
        <dbReference type="Proteomes" id="UP000663882"/>
    </source>
</evidence>
<proteinExistence type="predicted"/>
<feature type="chain" id="PRO_5032656333" evidence="1">
    <location>
        <begin position="20"/>
        <end position="78"/>
    </location>
</feature>